<dbReference type="PANTHER" id="PTHR15549">
    <property type="entry name" value="PAIRED IMMUNOGLOBULIN-LIKE TYPE 2 RECEPTOR"/>
    <property type="match status" value="1"/>
</dbReference>
<name>A0AAV2ICT4_LYMST</name>
<dbReference type="AlphaFoldDB" id="A0AAV2ICT4"/>
<feature type="chain" id="PRO_5043595450" description="Ig-like domain-containing protein" evidence="7">
    <location>
        <begin position="30"/>
        <end position="433"/>
    </location>
</feature>
<evidence type="ECO:0000313" key="9">
    <source>
        <dbReference type="Proteomes" id="UP001497497"/>
    </source>
</evidence>
<keyword evidence="7" id="KW-0732">Signal</keyword>
<dbReference type="Proteomes" id="UP001497497">
    <property type="component" value="Unassembled WGS sequence"/>
</dbReference>
<reference evidence="8 9" key="1">
    <citation type="submission" date="2024-04" db="EMBL/GenBank/DDBJ databases">
        <authorList>
            <consortium name="Genoscope - CEA"/>
            <person name="William W."/>
        </authorList>
    </citation>
    <scope>NUCLEOTIDE SEQUENCE [LARGE SCALE GENOMIC DNA]</scope>
</reference>
<evidence type="ECO:0000256" key="3">
    <source>
        <dbReference type="ARBA" id="ARBA00022989"/>
    </source>
</evidence>
<feature type="compositionally biased region" description="Basic and acidic residues" evidence="5">
    <location>
        <begin position="348"/>
        <end position="363"/>
    </location>
</feature>
<evidence type="ECO:0000256" key="6">
    <source>
        <dbReference type="SAM" id="Phobius"/>
    </source>
</evidence>
<feature type="region of interest" description="Disordered" evidence="5">
    <location>
        <begin position="343"/>
        <end position="433"/>
    </location>
</feature>
<keyword evidence="4 6" id="KW-0472">Membrane</keyword>
<evidence type="ECO:0000256" key="1">
    <source>
        <dbReference type="ARBA" id="ARBA00004167"/>
    </source>
</evidence>
<evidence type="ECO:0000256" key="7">
    <source>
        <dbReference type="SAM" id="SignalP"/>
    </source>
</evidence>
<proteinExistence type="predicted"/>
<keyword evidence="9" id="KW-1185">Reference proteome</keyword>
<dbReference type="EMBL" id="CAXITT010000639">
    <property type="protein sequence ID" value="CAL1544722.1"/>
    <property type="molecule type" value="Genomic_DNA"/>
</dbReference>
<organism evidence="8 9">
    <name type="scientific">Lymnaea stagnalis</name>
    <name type="common">Great pond snail</name>
    <name type="synonym">Helix stagnalis</name>
    <dbReference type="NCBI Taxonomy" id="6523"/>
    <lineage>
        <taxon>Eukaryota</taxon>
        <taxon>Metazoa</taxon>
        <taxon>Spiralia</taxon>
        <taxon>Lophotrochozoa</taxon>
        <taxon>Mollusca</taxon>
        <taxon>Gastropoda</taxon>
        <taxon>Heterobranchia</taxon>
        <taxon>Euthyneura</taxon>
        <taxon>Panpulmonata</taxon>
        <taxon>Hygrophila</taxon>
        <taxon>Lymnaeoidea</taxon>
        <taxon>Lymnaeidae</taxon>
        <taxon>Lymnaea</taxon>
    </lineage>
</organism>
<evidence type="ECO:0000256" key="5">
    <source>
        <dbReference type="SAM" id="MobiDB-lite"/>
    </source>
</evidence>
<keyword evidence="2 6" id="KW-0812">Transmembrane</keyword>
<evidence type="ECO:0000256" key="2">
    <source>
        <dbReference type="ARBA" id="ARBA00022692"/>
    </source>
</evidence>
<feature type="compositionally biased region" description="Polar residues" evidence="5">
    <location>
        <begin position="364"/>
        <end position="376"/>
    </location>
</feature>
<comment type="subcellular location">
    <subcellularLocation>
        <location evidence="1">Membrane</location>
        <topology evidence="1">Single-pass membrane protein</topology>
    </subcellularLocation>
</comment>
<feature type="transmembrane region" description="Helical" evidence="6">
    <location>
        <begin position="229"/>
        <end position="250"/>
    </location>
</feature>
<comment type="caution">
    <text evidence="8">The sequence shown here is derived from an EMBL/GenBank/DDBJ whole genome shotgun (WGS) entry which is preliminary data.</text>
</comment>
<sequence length="433" mass="48822">MNQTSGKFNVPTMLVTAAIVAMSLGTALCAESCLAVSQRKSVNLTCSGQAADTFRHIYWKSGDADTLIANCYYSHDECYINDTQRYWARRKDPSDSSFESSLIIKEVEKEMVITCFLWLAGREDEILINTTRVLVDGVCDKDKEAMQSTRTSYLPNTLSTNLLENQTSNFPTTSSYSTDSTMTTPTSTTPTSTTTTSTTIPKLNGAHLMTKTEFYDKRDNDKSEDKLNFLSLILLGIIGTIVCAVMIILVRRKLVKRRKRPNAIPLFTDHYDIPECEGHFYNTLNFSDDVVNNSVSPILALPLPPRPIRPCRDELNESSPQPPAYSEIYEIRTLFNDAQVNASSAHTLSRDDHRQRIENDQLRDATTQQPHRSTPTMKIPQTFRCNHNSTEPNSPPPDYDTSMRLKSPNWHSTTFNPDTDYIEAMPPPPNYIT</sequence>
<dbReference type="GO" id="GO:0016020">
    <property type="term" value="C:membrane"/>
    <property type="evidence" value="ECO:0007669"/>
    <property type="project" value="UniProtKB-SubCell"/>
</dbReference>
<keyword evidence="3 6" id="KW-1133">Transmembrane helix</keyword>
<feature type="compositionally biased region" description="Low complexity" evidence="5">
    <location>
        <begin position="171"/>
        <end position="199"/>
    </location>
</feature>
<feature type="compositionally biased region" description="Polar residues" evidence="5">
    <location>
        <begin position="383"/>
        <end position="392"/>
    </location>
</feature>
<dbReference type="GO" id="GO:0071944">
    <property type="term" value="C:cell periphery"/>
    <property type="evidence" value="ECO:0007669"/>
    <property type="project" value="UniProtKB-ARBA"/>
</dbReference>
<feature type="region of interest" description="Disordered" evidence="5">
    <location>
        <begin position="169"/>
        <end position="200"/>
    </location>
</feature>
<evidence type="ECO:0008006" key="10">
    <source>
        <dbReference type="Google" id="ProtNLM"/>
    </source>
</evidence>
<dbReference type="PANTHER" id="PTHR15549:SF30">
    <property type="entry name" value="MID2 DOMAIN-CONTAINING PROTEIN"/>
    <property type="match status" value="1"/>
</dbReference>
<accession>A0AAV2ICT4</accession>
<evidence type="ECO:0000313" key="8">
    <source>
        <dbReference type="EMBL" id="CAL1544722.1"/>
    </source>
</evidence>
<dbReference type="InterPro" id="IPR051694">
    <property type="entry name" value="Immunoregulatory_rcpt-like"/>
</dbReference>
<gene>
    <name evidence="8" type="ORF">GSLYS_00018205001</name>
</gene>
<feature type="signal peptide" evidence="7">
    <location>
        <begin position="1"/>
        <end position="29"/>
    </location>
</feature>
<evidence type="ECO:0000256" key="4">
    <source>
        <dbReference type="ARBA" id="ARBA00023136"/>
    </source>
</evidence>
<protein>
    <recommendedName>
        <fullName evidence="10">Ig-like domain-containing protein</fullName>
    </recommendedName>
</protein>